<dbReference type="PROSITE" id="PS51910">
    <property type="entry name" value="GH18_2"/>
    <property type="match status" value="1"/>
</dbReference>
<feature type="chain" id="PRO_5013144677" description="GH18 domain-containing protein" evidence="1">
    <location>
        <begin position="19"/>
        <end position="438"/>
    </location>
</feature>
<protein>
    <recommendedName>
        <fullName evidence="2">GH18 domain-containing protein</fullName>
    </recommendedName>
</protein>
<proteinExistence type="predicted"/>
<dbReference type="PANTHER" id="PTHR11177:SF403">
    <property type="entry name" value="CHITINASE 2-RELATED"/>
    <property type="match status" value="1"/>
</dbReference>
<comment type="caution">
    <text evidence="3">The sequence shown here is derived from an EMBL/GenBank/DDBJ whole genome shotgun (WGS) entry which is preliminary data.</text>
</comment>
<dbReference type="Proteomes" id="UP000215335">
    <property type="component" value="Unassembled WGS sequence"/>
</dbReference>
<accession>A0A232FA98</accession>
<dbReference type="OrthoDB" id="73875at2759"/>
<dbReference type="PANTHER" id="PTHR11177">
    <property type="entry name" value="CHITINASE"/>
    <property type="match status" value="1"/>
</dbReference>
<dbReference type="SUPFAM" id="SSF54556">
    <property type="entry name" value="Chitinase insertion domain"/>
    <property type="match status" value="1"/>
</dbReference>
<dbReference type="GO" id="GO:0008061">
    <property type="term" value="F:chitin binding"/>
    <property type="evidence" value="ECO:0007669"/>
    <property type="project" value="InterPro"/>
</dbReference>
<sequence>MKRIIALLLLIAAAFASASVSYSNAGPKKPNHDKYVACYFQSWAIYRNDQGVFQISDINTEHCTHIIYAFAGLNASSWEIQSLDHFADLADHNGKDGYREFTKLRYHYQHIKPILAIGGWNQGSRNYSEMANDAGRRAIFVKSVVSFLRAHNFHGLDIDWEYPGTRGGSEHDRINFVKLLKELYYAFKPHKFLLTAAISAHVDEDSLERRYNLKQMSDYLDYIHVMTYDYHVGNRVVMPNAPLDKVNMTIQILKNTGVPMNKFILGLPTYGRGFILEEPLRSELENPIGKPSRQQSWMGPYLAQEGFFAYNEICKYLLSKEEWKHRWDNMSYTPYAIYDNRVIVYDDSRSLHAKIHLAMKNGFGGVFVWSIDEDDFRGECIPKHKRDRVNVLDYQYPLMKAINDALEHDSSASSSLTSSASAFVLLLLVCFNSLRYSL</sequence>
<dbReference type="GO" id="GO:0005576">
    <property type="term" value="C:extracellular region"/>
    <property type="evidence" value="ECO:0007669"/>
    <property type="project" value="TreeGrafter"/>
</dbReference>
<feature type="domain" description="GH18" evidence="2">
    <location>
        <begin position="34"/>
        <end position="409"/>
    </location>
</feature>
<dbReference type="SMART" id="SM00636">
    <property type="entry name" value="Glyco_18"/>
    <property type="match status" value="1"/>
</dbReference>
<dbReference type="Gene3D" id="3.20.20.80">
    <property type="entry name" value="Glycosidases"/>
    <property type="match status" value="1"/>
</dbReference>
<feature type="signal peptide" evidence="1">
    <location>
        <begin position="1"/>
        <end position="18"/>
    </location>
</feature>
<dbReference type="InterPro" id="IPR001223">
    <property type="entry name" value="Glyco_hydro18_cat"/>
</dbReference>
<dbReference type="GO" id="GO:0006032">
    <property type="term" value="P:chitin catabolic process"/>
    <property type="evidence" value="ECO:0007669"/>
    <property type="project" value="TreeGrafter"/>
</dbReference>
<dbReference type="InterPro" id="IPR050314">
    <property type="entry name" value="Glycosyl_Hydrlase_18"/>
</dbReference>
<dbReference type="GO" id="GO:0004568">
    <property type="term" value="F:chitinase activity"/>
    <property type="evidence" value="ECO:0007669"/>
    <property type="project" value="TreeGrafter"/>
</dbReference>
<evidence type="ECO:0000259" key="2">
    <source>
        <dbReference type="PROSITE" id="PS51910"/>
    </source>
</evidence>
<dbReference type="Pfam" id="PF00704">
    <property type="entry name" value="Glyco_hydro_18"/>
    <property type="match status" value="1"/>
</dbReference>
<dbReference type="GO" id="GO:0005975">
    <property type="term" value="P:carbohydrate metabolic process"/>
    <property type="evidence" value="ECO:0007669"/>
    <property type="project" value="InterPro"/>
</dbReference>
<gene>
    <name evidence="3" type="ORF">TSAR_000179</name>
</gene>
<dbReference type="EMBL" id="NNAY01000577">
    <property type="protein sequence ID" value="OXU27585.1"/>
    <property type="molecule type" value="Genomic_DNA"/>
</dbReference>
<dbReference type="InterPro" id="IPR011583">
    <property type="entry name" value="Chitinase_II/V-like_cat"/>
</dbReference>
<dbReference type="SUPFAM" id="SSF51445">
    <property type="entry name" value="(Trans)glycosidases"/>
    <property type="match status" value="1"/>
</dbReference>
<evidence type="ECO:0000256" key="1">
    <source>
        <dbReference type="SAM" id="SignalP"/>
    </source>
</evidence>
<dbReference type="Gene3D" id="3.10.50.10">
    <property type="match status" value="1"/>
</dbReference>
<reference evidence="3 4" key="1">
    <citation type="journal article" date="2017" name="Curr. Biol.">
        <title>The Evolution of Venom by Co-option of Single-Copy Genes.</title>
        <authorList>
            <person name="Martinson E.O."/>
            <person name="Mrinalini"/>
            <person name="Kelkar Y.D."/>
            <person name="Chang C.H."/>
            <person name="Werren J.H."/>
        </authorList>
    </citation>
    <scope>NUCLEOTIDE SEQUENCE [LARGE SCALE GENOMIC DNA]</scope>
    <source>
        <strain evidence="3 4">Alberta</strain>
        <tissue evidence="3">Whole body</tissue>
    </source>
</reference>
<keyword evidence="4" id="KW-1185">Reference proteome</keyword>
<evidence type="ECO:0000313" key="3">
    <source>
        <dbReference type="EMBL" id="OXU27585.1"/>
    </source>
</evidence>
<dbReference type="STRING" id="543379.A0A232FA98"/>
<dbReference type="InterPro" id="IPR029070">
    <property type="entry name" value="Chitinase_insertion_sf"/>
</dbReference>
<name>A0A232FA98_9HYME</name>
<evidence type="ECO:0000313" key="4">
    <source>
        <dbReference type="Proteomes" id="UP000215335"/>
    </source>
</evidence>
<keyword evidence="1" id="KW-0732">Signal</keyword>
<dbReference type="AlphaFoldDB" id="A0A232FA98"/>
<dbReference type="InterPro" id="IPR017853">
    <property type="entry name" value="GH"/>
</dbReference>
<organism evidence="3 4">
    <name type="scientific">Trichomalopsis sarcophagae</name>
    <dbReference type="NCBI Taxonomy" id="543379"/>
    <lineage>
        <taxon>Eukaryota</taxon>
        <taxon>Metazoa</taxon>
        <taxon>Ecdysozoa</taxon>
        <taxon>Arthropoda</taxon>
        <taxon>Hexapoda</taxon>
        <taxon>Insecta</taxon>
        <taxon>Pterygota</taxon>
        <taxon>Neoptera</taxon>
        <taxon>Endopterygota</taxon>
        <taxon>Hymenoptera</taxon>
        <taxon>Apocrita</taxon>
        <taxon>Proctotrupomorpha</taxon>
        <taxon>Chalcidoidea</taxon>
        <taxon>Pteromalidae</taxon>
        <taxon>Pteromalinae</taxon>
        <taxon>Trichomalopsis</taxon>
    </lineage>
</organism>